<feature type="domain" description="VWFA" evidence="2">
    <location>
        <begin position="247"/>
        <end position="487"/>
    </location>
</feature>
<dbReference type="Proteomes" id="UP000006222">
    <property type="component" value="Unassembled WGS sequence"/>
</dbReference>
<keyword evidence="1" id="KW-0812">Transmembrane</keyword>
<comment type="caution">
    <text evidence="3">The sequence shown here is derived from an EMBL/GenBank/DDBJ whole genome shotgun (WGS) entry which is preliminary data.</text>
</comment>
<evidence type="ECO:0000256" key="1">
    <source>
        <dbReference type="SAM" id="Phobius"/>
    </source>
</evidence>
<dbReference type="AlphaFoldDB" id="F2ARV7"/>
<sequence>MRIHILASQKLADTSSFQRTKDTFLKIACRSLFRAVEHKSPNEFGPGGPHSLSFPMFCFGVPSMFVSPAPVRFALTQRDDSRRGGITVLMAFVLPMLALLAAFCINLAQMQLVKTELAIATDAAARAGGRAFSEEQTVEAAKAAARLTAAMNEVAGEPYQLNTDDSANEFEFGVSAQTDGNTGRFYFTKVPTSDVAANLVAVSSVRINGKRTDDSLLGPVPFIFPNTFSIGDFSPVASATAMQVDRDISLVLDRSGSMDWKTYDWPDDADPWGEDSLISAEDAGIVDLEWKYRNGQPQYIRRVSYNRGYDEYDLYDHAWEEVFGLGPAPNTPWEDLVLAVDAFLRVLDQTPQNEQVSIASYNSHGTLDCWLLDDFDSVRAAVAQLGPNGSTGIGNGMNSGKTAFTHENARPYASKTMVVMTDGNHNYGTQPNTVAQQLMSSSNLNIQTVTFGGGADQETMQEVAVTGLGRHYHADSGDELVSAFEEIANNLPTILTN</sequence>
<dbReference type="Pfam" id="PF00092">
    <property type="entry name" value="VWA"/>
    <property type="match status" value="1"/>
</dbReference>
<feature type="transmembrane region" description="Helical" evidence="1">
    <location>
        <begin position="54"/>
        <end position="75"/>
    </location>
</feature>
<dbReference type="SMART" id="SM00327">
    <property type="entry name" value="VWA"/>
    <property type="match status" value="1"/>
</dbReference>
<evidence type="ECO:0000313" key="4">
    <source>
        <dbReference type="Proteomes" id="UP000006222"/>
    </source>
</evidence>
<dbReference type="PATRIC" id="fig|991778.3.peg.2598"/>
<dbReference type="InterPro" id="IPR036465">
    <property type="entry name" value="vWFA_dom_sf"/>
</dbReference>
<keyword evidence="1" id="KW-0472">Membrane</keyword>
<dbReference type="Gene3D" id="3.40.50.410">
    <property type="entry name" value="von Willebrand factor, type A domain"/>
    <property type="match status" value="1"/>
</dbReference>
<evidence type="ECO:0000313" key="3">
    <source>
        <dbReference type="EMBL" id="EGF27607.1"/>
    </source>
</evidence>
<gene>
    <name evidence="3" type="ORF">RBWH47_04371</name>
</gene>
<name>F2ARV7_RHOBT</name>
<dbReference type="InterPro" id="IPR002035">
    <property type="entry name" value="VWF_A"/>
</dbReference>
<proteinExistence type="predicted"/>
<protein>
    <submittedName>
        <fullName evidence="3">von Willebrand factor type A</fullName>
    </submittedName>
</protein>
<keyword evidence="1" id="KW-1133">Transmembrane helix</keyword>
<accession>F2ARV7</accession>
<feature type="transmembrane region" description="Helical" evidence="1">
    <location>
        <begin position="87"/>
        <end position="108"/>
    </location>
</feature>
<reference evidence="3 4" key="1">
    <citation type="journal article" date="2013" name="Mar. Genomics">
        <title>Expression of sulfatases in Rhodopirellula baltica and the diversity of sulfatases in the genus Rhodopirellula.</title>
        <authorList>
            <person name="Wegner C.E."/>
            <person name="Richter-Heitmann T."/>
            <person name="Klindworth A."/>
            <person name="Klockow C."/>
            <person name="Richter M."/>
            <person name="Achstetter T."/>
            <person name="Glockner F.O."/>
            <person name="Harder J."/>
        </authorList>
    </citation>
    <scope>NUCLEOTIDE SEQUENCE [LARGE SCALE GENOMIC DNA]</scope>
    <source>
        <strain evidence="3 4">WH47</strain>
    </source>
</reference>
<dbReference type="PROSITE" id="PS50234">
    <property type="entry name" value="VWFA"/>
    <property type="match status" value="1"/>
</dbReference>
<dbReference type="SUPFAM" id="SSF53300">
    <property type="entry name" value="vWA-like"/>
    <property type="match status" value="1"/>
</dbReference>
<dbReference type="InterPro" id="IPR028087">
    <property type="entry name" value="Tad_N"/>
</dbReference>
<organism evidence="3 4">
    <name type="scientific">Rhodopirellula baltica WH47</name>
    <dbReference type="NCBI Taxonomy" id="991778"/>
    <lineage>
        <taxon>Bacteria</taxon>
        <taxon>Pseudomonadati</taxon>
        <taxon>Planctomycetota</taxon>
        <taxon>Planctomycetia</taxon>
        <taxon>Pirellulales</taxon>
        <taxon>Pirellulaceae</taxon>
        <taxon>Rhodopirellula</taxon>
    </lineage>
</organism>
<dbReference type="Pfam" id="PF13400">
    <property type="entry name" value="Tad"/>
    <property type="match status" value="1"/>
</dbReference>
<dbReference type="EMBL" id="AFAR01000133">
    <property type="protein sequence ID" value="EGF27607.1"/>
    <property type="molecule type" value="Genomic_DNA"/>
</dbReference>
<evidence type="ECO:0000259" key="2">
    <source>
        <dbReference type="PROSITE" id="PS50234"/>
    </source>
</evidence>